<evidence type="ECO:0000259" key="4">
    <source>
        <dbReference type="PROSITE" id="PS50995"/>
    </source>
</evidence>
<dbReference type="STRING" id="1776384.GCA_900086585_01614"/>
<dbReference type="AlphaFoldDB" id="A0A415DZ79"/>
<dbReference type="GO" id="GO:0003700">
    <property type="term" value="F:DNA-binding transcription factor activity"/>
    <property type="evidence" value="ECO:0007669"/>
    <property type="project" value="InterPro"/>
</dbReference>
<evidence type="ECO:0000313" key="6">
    <source>
        <dbReference type="Proteomes" id="UP000284841"/>
    </source>
</evidence>
<dbReference type="GeneID" id="83003992"/>
<evidence type="ECO:0000256" key="1">
    <source>
        <dbReference type="ARBA" id="ARBA00023015"/>
    </source>
</evidence>
<dbReference type="InterPro" id="IPR036390">
    <property type="entry name" value="WH_DNA-bd_sf"/>
</dbReference>
<dbReference type="InterPro" id="IPR036388">
    <property type="entry name" value="WH-like_DNA-bd_sf"/>
</dbReference>
<dbReference type="PANTHER" id="PTHR42756">
    <property type="entry name" value="TRANSCRIPTIONAL REGULATOR, MARR"/>
    <property type="match status" value="1"/>
</dbReference>
<evidence type="ECO:0000256" key="2">
    <source>
        <dbReference type="ARBA" id="ARBA00023125"/>
    </source>
</evidence>
<dbReference type="PROSITE" id="PS50995">
    <property type="entry name" value="HTH_MARR_2"/>
    <property type="match status" value="1"/>
</dbReference>
<name>A0A415DZ79_9FIRM</name>
<gene>
    <name evidence="5" type="ORF">DW099_14940</name>
</gene>
<comment type="caution">
    <text evidence="5">The sequence shown here is derived from an EMBL/GenBank/DDBJ whole genome shotgun (WGS) entry which is preliminary data.</text>
</comment>
<proteinExistence type="predicted"/>
<keyword evidence="1" id="KW-0805">Transcription regulation</keyword>
<dbReference type="SMART" id="SM00347">
    <property type="entry name" value="HTH_MARR"/>
    <property type="match status" value="1"/>
</dbReference>
<dbReference type="InterPro" id="IPR000835">
    <property type="entry name" value="HTH_MarR-typ"/>
</dbReference>
<dbReference type="GO" id="GO:0003677">
    <property type="term" value="F:DNA binding"/>
    <property type="evidence" value="ECO:0007669"/>
    <property type="project" value="UniProtKB-KW"/>
</dbReference>
<keyword evidence="6" id="KW-1185">Reference proteome</keyword>
<keyword evidence="3" id="KW-0804">Transcription</keyword>
<organism evidence="5 6">
    <name type="scientific">Emergencia timonensis</name>
    <dbReference type="NCBI Taxonomy" id="1776384"/>
    <lineage>
        <taxon>Bacteria</taxon>
        <taxon>Bacillati</taxon>
        <taxon>Bacillota</taxon>
        <taxon>Clostridia</taxon>
        <taxon>Peptostreptococcales</taxon>
        <taxon>Anaerovoracaceae</taxon>
        <taxon>Emergencia</taxon>
    </lineage>
</organism>
<dbReference type="PANTHER" id="PTHR42756:SF1">
    <property type="entry name" value="TRANSCRIPTIONAL REPRESSOR OF EMRAB OPERON"/>
    <property type="match status" value="1"/>
</dbReference>
<keyword evidence="2" id="KW-0238">DNA-binding</keyword>
<dbReference type="SUPFAM" id="SSF46785">
    <property type="entry name" value="Winged helix' DNA-binding domain"/>
    <property type="match status" value="1"/>
</dbReference>
<protein>
    <submittedName>
        <fullName evidence="5">MarR family transcriptional regulator</fullName>
    </submittedName>
</protein>
<feature type="domain" description="HTH marR-type" evidence="4">
    <location>
        <begin position="1"/>
        <end position="138"/>
    </location>
</feature>
<dbReference type="OrthoDB" id="3231996at2"/>
<accession>A0A415DZ79</accession>
<dbReference type="EMBL" id="QRMS01000004">
    <property type="protein sequence ID" value="RHJ86129.1"/>
    <property type="molecule type" value="Genomic_DNA"/>
</dbReference>
<evidence type="ECO:0000313" key="5">
    <source>
        <dbReference type="EMBL" id="RHJ86129.1"/>
    </source>
</evidence>
<reference evidence="5 6" key="1">
    <citation type="submission" date="2018-08" db="EMBL/GenBank/DDBJ databases">
        <title>A genome reference for cultivated species of the human gut microbiota.</title>
        <authorList>
            <person name="Zou Y."/>
            <person name="Xue W."/>
            <person name="Luo G."/>
        </authorList>
    </citation>
    <scope>NUCLEOTIDE SEQUENCE [LARGE SCALE GENOMIC DNA]</scope>
    <source>
        <strain evidence="5 6">AM07-24</strain>
    </source>
</reference>
<sequence>MEDKITGKMILYNQFSKELDGLYHLYARKSGLSDTAFWILYSVEESQSVYTQKELCEDWSYSRQTVNSALKKLVEQEIIELRPLPGNRKNKQIVLTASGKALVAEIISPLIEAERNSFLKLGEEDGEEFLRLTKSHLELFHREIEQILK</sequence>
<dbReference type="Pfam" id="PF12802">
    <property type="entry name" value="MarR_2"/>
    <property type="match status" value="1"/>
</dbReference>
<dbReference type="Gene3D" id="1.10.10.10">
    <property type="entry name" value="Winged helix-like DNA-binding domain superfamily/Winged helix DNA-binding domain"/>
    <property type="match status" value="1"/>
</dbReference>
<dbReference type="Proteomes" id="UP000284841">
    <property type="component" value="Unassembled WGS sequence"/>
</dbReference>
<dbReference type="RefSeq" id="WP_067536260.1">
    <property type="nucleotide sequence ID" value="NZ_AP025567.1"/>
</dbReference>
<evidence type="ECO:0000256" key="3">
    <source>
        <dbReference type="ARBA" id="ARBA00023163"/>
    </source>
</evidence>